<evidence type="ECO:0000313" key="3">
    <source>
        <dbReference type="Proteomes" id="UP000724874"/>
    </source>
</evidence>
<comment type="caution">
    <text evidence="2">The sequence shown here is derived from an EMBL/GenBank/DDBJ whole genome shotgun (WGS) entry which is preliminary data.</text>
</comment>
<sequence>MSTSSKHKAKNTYDPMRKWGLKPAEENGPGVTYVVSGHVVSGTSSDPRTMYISESMGREGQGQAKRQIDARNSEKALKMLLHRDKEGMKAVMKAREATKEVRKEEKTSRGTRSKDSLRCHCSEGREER</sequence>
<keyword evidence="3" id="KW-1185">Reference proteome</keyword>
<organism evidence="2 3">
    <name type="scientific">Gymnopilus junonius</name>
    <name type="common">Spectacular rustgill mushroom</name>
    <name type="synonym">Gymnopilus spectabilis subsp. junonius</name>
    <dbReference type="NCBI Taxonomy" id="109634"/>
    <lineage>
        <taxon>Eukaryota</taxon>
        <taxon>Fungi</taxon>
        <taxon>Dikarya</taxon>
        <taxon>Basidiomycota</taxon>
        <taxon>Agaricomycotina</taxon>
        <taxon>Agaricomycetes</taxon>
        <taxon>Agaricomycetidae</taxon>
        <taxon>Agaricales</taxon>
        <taxon>Agaricineae</taxon>
        <taxon>Hymenogastraceae</taxon>
        <taxon>Gymnopilus</taxon>
    </lineage>
</organism>
<reference evidence="2" key="1">
    <citation type="submission" date="2020-11" db="EMBL/GenBank/DDBJ databases">
        <authorList>
            <consortium name="DOE Joint Genome Institute"/>
            <person name="Ahrendt S."/>
            <person name="Riley R."/>
            <person name="Andreopoulos W."/>
            <person name="LaButti K."/>
            <person name="Pangilinan J."/>
            <person name="Ruiz-duenas F.J."/>
            <person name="Barrasa J.M."/>
            <person name="Sanchez-Garcia M."/>
            <person name="Camarero S."/>
            <person name="Miyauchi S."/>
            <person name="Serrano A."/>
            <person name="Linde D."/>
            <person name="Babiker R."/>
            <person name="Drula E."/>
            <person name="Ayuso-Fernandez I."/>
            <person name="Pacheco R."/>
            <person name="Padilla G."/>
            <person name="Ferreira P."/>
            <person name="Barriuso J."/>
            <person name="Kellner H."/>
            <person name="Castanera R."/>
            <person name="Alfaro M."/>
            <person name="Ramirez L."/>
            <person name="Pisabarro A.G."/>
            <person name="Kuo A."/>
            <person name="Tritt A."/>
            <person name="Lipzen A."/>
            <person name="He G."/>
            <person name="Yan M."/>
            <person name="Ng V."/>
            <person name="Cullen D."/>
            <person name="Martin F."/>
            <person name="Rosso M.-N."/>
            <person name="Henrissat B."/>
            <person name="Hibbett D."/>
            <person name="Martinez A.T."/>
            <person name="Grigoriev I.V."/>
        </authorList>
    </citation>
    <scope>NUCLEOTIDE SEQUENCE</scope>
    <source>
        <strain evidence="2">AH 44721</strain>
    </source>
</reference>
<evidence type="ECO:0000313" key="2">
    <source>
        <dbReference type="EMBL" id="KAF8900419.1"/>
    </source>
</evidence>
<proteinExistence type="predicted"/>
<accession>A0A9P5NP85</accession>
<name>A0A9P5NP85_GYMJU</name>
<dbReference type="OrthoDB" id="202825at2759"/>
<feature type="region of interest" description="Disordered" evidence="1">
    <location>
        <begin position="92"/>
        <end position="128"/>
    </location>
</feature>
<feature type="compositionally biased region" description="Basic residues" evidence="1">
    <location>
        <begin position="1"/>
        <end position="10"/>
    </location>
</feature>
<gene>
    <name evidence="2" type="ORF">CPB84DRAFT_1028022</name>
</gene>
<dbReference type="AlphaFoldDB" id="A0A9P5NP85"/>
<evidence type="ECO:0000256" key="1">
    <source>
        <dbReference type="SAM" id="MobiDB-lite"/>
    </source>
</evidence>
<protein>
    <submittedName>
        <fullName evidence="2">Uncharacterized protein</fullName>
    </submittedName>
</protein>
<feature type="region of interest" description="Disordered" evidence="1">
    <location>
        <begin position="1"/>
        <end position="21"/>
    </location>
</feature>
<dbReference type="EMBL" id="JADNYJ010000047">
    <property type="protein sequence ID" value="KAF8900419.1"/>
    <property type="molecule type" value="Genomic_DNA"/>
</dbReference>
<dbReference type="Proteomes" id="UP000724874">
    <property type="component" value="Unassembled WGS sequence"/>
</dbReference>